<organism evidence="1 2">
    <name type="scientific">Rothia dentocariosa</name>
    <dbReference type="NCBI Taxonomy" id="2047"/>
    <lineage>
        <taxon>Bacteria</taxon>
        <taxon>Bacillati</taxon>
        <taxon>Actinomycetota</taxon>
        <taxon>Actinomycetes</taxon>
        <taxon>Micrococcales</taxon>
        <taxon>Micrococcaceae</taxon>
        <taxon>Rothia</taxon>
    </lineage>
</organism>
<dbReference type="AlphaFoldDB" id="A0A930KLI9"/>
<comment type="caution">
    <text evidence="1">The sequence shown here is derived from an EMBL/GenBank/DDBJ whole genome shotgun (WGS) entry which is preliminary data.</text>
</comment>
<proteinExistence type="predicted"/>
<evidence type="ECO:0000313" key="1">
    <source>
        <dbReference type="EMBL" id="MBF1649164.1"/>
    </source>
</evidence>
<protein>
    <submittedName>
        <fullName evidence="1">Uncharacterized protein</fullName>
    </submittedName>
</protein>
<evidence type="ECO:0000313" key="2">
    <source>
        <dbReference type="Proteomes" id="UP000769484"/>
    </source>
</evidence>
<dbReference type="EMBL" id="JABZXJ010000010">
    <property type="protein sequence ID" value="MBF1649164.1"/>
    <property type="molecule type" value="Genomic_DNA"/>
</dbReference>
<accession>A0A930KLI9</accession>
<gene>
    <name evidence="1" type="ORF">HXO56_03540</name>
</gene>
<sequence>MPRYRRGIRKIPRTFTGRYPTERGSAPMAQHPLSASRIVATAEDIVSADHQFLMSTGTLVHHETFNIEVIRRDLEQLIAERVCLQVAPASNSCTRMLAQHRYGEAGFQQNLRELRRAAQNAILMVFPHDQLEIGLRFERIQGTKLALTHMYCSPRYGDAWYKHWAPRVLPLEGYAFATESRPGSGDFRINTAQFLNMLGLLEVAMMGLDVSEWDLWECENPKDACTKFKRERRDVRRRIREDYGMTA</sequence>
<name>A0A930KLI9_9MICC</name>
<dbReference type="Proteomes" id="UP000769484">
    <property type="component" value="Unassembled WGS sequence"/>
</dbReference>
<reference evidence="1" key="1">
    <citation type="submission" date="2020-04" db="EMBL/GenBank/DDBJ databases">
        <title>Deep metagenomics examines the oral microbiome during advanced dental caries in children, revealing novel taxa and co-occurrences with host molecules.</title>
        <authorList>
            <person name="Baker J.L."/>
            <person name="Morton J.T."/>
            <person name="Dinis M."/>
            <person name="Alvarez R."/>
            <person name="Tran N.C."/>
            <person name="Knight R."/>
            <person name="Edlund A."/>
        </authorList>
    </citation>
    <scope>NUCLEOTIDE SEQUENCE</scope>
    <source>
        <strain evidence="1">JCVI_47_bin.4</strain>
    </source>
</reference>